<comment type="caution">
    <text evidence="2">The sequence shown here is derived from an EMBL/GenBank/DDBJ whole genome shotgun (WGS) entry which is preliminary data.</text>
</comment>
<keyword evidence="1" id="KW-0472">Membrane</keyword>
<keyword evidence="1" id="KW-0812">Transmembrane</keyword>
<evidence type="ECO:0000313" key="2">
    <source>
        <dbReference type="EMBL" id="NYI72315.1"/>
    </source>
</evidence>
<sequence>MDLIDMTVLFVFLSALVATGVIALVVIGMQGRYRERHPGAADLLARTARALNGDATPPRSFQRLLH</sequence>
<evidence type="ECO:0000256" key="1">
    <source>
        <dbReference type="SAM" id="Phobius"/>
    </source>
</evidence>
<dbReference type="Proteomes" id="UP000527616">
    <property type="component" value="Unassembled WGS sequence"/>
</dbReference>
<proteinExistence type="predicted"/>
<evidence type="ECO:0000313" key="3">
    <source>
        <dbReference type="Proteomes" id="UP000527616"/>
    </source>
</evidence>
<reference evidence="2 3" key="1">
    <citation type="submission" date="2020-07" db="EMBL/GenBank/DDBJ databases">
        <title>Sequencing the genomes of 1000 actinobacteria strains.</title>
        <authorList>
            <person name="Klenk H.-P."/>
        </authorList>
    </citation>
    <scope>NUCLEOTIDE SEQUENCE [LARGE SCALE GENOMIC DNA]</scope>
    <source>
        <strain evidence="2 3">DSM 103164</strain>
    </source>
</reference>
<organism evidence="2 3">
    <name type="scientific">Naumannella cuiyingiana</name>
    <dbReference type="NCBI Taxonomy" id="1347891"/>
    <lineage>
        <taxon>Bacteria</taxon>
        <taxon>Bacillati</taxon>
        <taxon>Actinomycetota</taxon>
        <taxon>Actinomycetes</taxon>
        <taxon>Propionibacteriales</taxon>
        <taxon>Propionibacteriaceae</taxon>
        <taxon>Naumannella</taxon>
    </lineage>
</organism>
<keyword evidence="1" id="KW-1133">Transmembrane helix</keyword>
<feature type="transmembrane region" description="Helical" evidence="1">
    <location>
        <begin position="6"/>
        <end position="27"/>
    </location>
</feature>
<gene>
    <name evidence="2" type="ORF">GGQ54_002875</name>
</gene>
<protein>
    <submittedName>
        <fullName evidence="2">Thiosulfate reductase cytochrome b subunit</fullName>
    </submittedName>
</protein>
<dbReference type="EMBL" id="JACBZS010000001">
    <property type="protein sequence ID" value="NYI72315.1"/>
    <property type="molecule type" value="Genomic_DNA"/>
</dbReference>
<name>A0A7Z0DBM0_9ACTN</name>
<dbReference type="RefSeq" id="WP_179445997.1">
    <property type="nucleotide sequence ID" value="NZ_JACBZS010000001.1"/>
</dbReference>
<dbReference type="AlphaFoldDB" id="A0A7Z0DBM0"/>
<accession>A0A7Z0DBM0</accession>
<keyword evidence="3" id="KW-1185">Reference proteome</keyword>